<dbReference type="InterPro" id="IPR048634">
    <property type="entry name" value="SecD_SecF_C"/>
</dbReference>
<comment type="caution">
    <text evidence="13">The sequence shown here is derived from an EMBL/GenBank/DDBJ whole genome shotgun (WGS) entry which is preliminary data.</text>
</comment>
<evidence type="ECO:0000259" key="12">
    <source>
        <dbReference type="Pfam" id="PF22599"/>
    </source>
</evidence>
<evidence type="ECO:0000256" key="4">
    <source>
        <dbReference type="ARBA" id="ARBA00022692"/>
    </source>
</evidence>
<evidence type="ECO:0000256" key="5">
    <source>
        <dbReference type="ARBA" id="ARBA00022927"/>
    </source>
</evidence>
<feature type="domain" description="Protein export membrane protein SecD/SecF C-terminal" evidence="10">
    <location>
        <begin position="289"/>
        <end position="461"/>
    </location>
</feature>
<dbReference type="Gene3D" id="1.20.1640.10">
    <property type="entry name" value="Multidrug efflux transporter AcrB transmembrane domain"/>
    <property type="match status" value="1"/>
</dbReference>
<dbReference type="GO" id="GO:0005886">
    <property type="term" value="C:plasma membrane"/>
    <property type="evidence" value="ECO:0007669"/>
    <property type="project" value="UniProtKB-SubCell"/>
</dbReference>
<comment type="similarity">
    <text evidence="9">Belongs to the SecD/SecF family. SecD subfamily.</text>
</comment>
<comment type="caution">
    <text evidence="9">Lacks conserved residue(s) required for the propagation of feature annotation.</text>
</comment>
<dbReference type="Gene3D" id="3.30.70.3400">
    <property type="match status" value="1"/>
</dbReference>
<dbReference type="GO" id="GO:0065002">
    <property type="term" value="P:intracellular protein transmembrane transport"/>
    <property type="evidence" value="ECO:0007669"/>
    <property type="project" value="UniProtKB-UniRule"/>
</dbReference>
<evidence type="ECO:0000259" key="10">
    <source>
        <dbReference type="Pfam" id="PF02355"/>
    </source>
</evidence>
<evidence type="ECO:0000256" key="3">
    <source>
        <dbReference type="ARBA" id="ARBA00022475"/>
    </source>
</evidence>
<dbReference type="InterPro" id="IPR022813">
    <property type="entry name" value="SecD/SecF_arch_bac"/>
</dbReference>
<dbReference type="Pfam" id="PF21760">
    <property type="entry name" value="SecD_1st"/>
    <property type="match status" value="1"/>
</dbReference>
<evidence type="ECO:0000256" key="2">
    <source>
        <dbReference type="ARBA" id="ARBA00022448"/>
    </source>
</evidence>
<dbReference type="InterPro" id="IPR005791">
    <property type="entry name" value="SecD"/>
</dbReference>
<dbReference type="HAMAP" id="MF_01463_B">
    <property type="entry name" value="SecD_B"/>
    <property type="match status" value="1"/>
</dbReference>
<dbReference type="GO" id="GO:0043952">
    <property type="term" value="P:protein transport by the Sec complex"/>
    <property type="evidence" value="ECO:0007669"/>
    <property type="project" value="UniProtKB-UniRule"/>
</dbReference>
<evidence type="ECO:0000256" key="1">
    <source>
        <dbReference type="ARBA" id="ARBA00004651"/>
    </source>
</evidence>
<dbReference type="Proteomes" id="UP000230108">
    <property type="component" value="Unassembled WGS sequence"/>
</dbReference>
<keyword evidence="8 9" id="KW-0472">Membrane</keyword>
<dbReference type="Pfam" id="PF22599">
    <property type="entry name" value="SecDF_P1_head"/>
    <property type="match status" value="1"/>
</dbReference>
<evidence type="ECO:0000256" key="9">
    <source>
        <dbReference type="HAMAP-Rule" id="MF_01463"/>
    </source>
</evidence>
<keyword evidence="7 9" id="KW-0811">Translocation</keyword>
<sequence>MALLKTAKSYARWSRGGIGQMKGRSVSVFILLFLLVWICLPENVPVSFKVQKSKINFVINPLSINTSFFGFPIKKEFKTKLGLDLKGGSHLVFEADTTKVKAADVQDSLLAVRDVIEKRVNLFGVSEPVVQTLKQGNVYRITVDLPGIEDVTQAVSLIGQTAQLRFLEEGPLDPAVATTASLLERLNKFTGLSGDHIKKASVVFDPQTGQPQVSLQFSKEGSVLFGEVTGRNIGKPVGIFLDYFPLSAPTVQQKITEGNAVITGNFTIEQAKQLSVSINSGALRLPIKLVEQRNIGPSLGASEVKKSVIAGFFGLAMVLLFMIVYYRRLGVIASMGLIIYGLLSFALFRAIPVVLTLPGLAGFILSIGMAVDSNILIFERIKEEQRKGKSFEIAVRLGFGRAIDAIKDANITTLTVAFILFNPLNWEFLPQFGMVRGFALTLTIGVGTSLFTGVVITRRLIDAFYTDRLRIQKKKI</sequence>
<feature type="transmembrane region" description="Helical" evidence="9">
    <location>
        <begin position="357"/>
        <end position="378"/>
    </location>
</feature>
<comment type="function">
    <text evidence="9">Part of the Sec protein translocase complex. Interacts with the SecYEG preprotein conducting channel. SecDF uses the proton motive force (PMF) to complete protein translocation after the ATP-dependent function of SecA.</text>
</comment>
<name>A0A2M7QCV5_9BACT</name>
<keyword evidence="2 9" id="KW-0813">Transport</keyword>
<feature type="transmembrane region" description="Helical" evidence="9">
    <location>
        <begin position="331"/>
        <end position="351"/>
    </location>
</feature>
<accession>A0A2M7QCV5</accession>
<dbReference type="PANTHER" id="PTHR30081:SF1">
    <property type="entry name" value="PROTEIN TRANSLOCASE SUBUNIT SECD"/>
    <property type="match status" value="1"/>
</dbReference>
<feature type="domain" description="SecDF P1 head subdomain" evidence="12">
    <location>
        <begin position="186"/>
        <end position="284"/>
    </location>
</feature>
<feature type="transmembrane region" description="Helical" evidence="9">
    <location>
        <begin position="438"/>
        <end position="461"/>
    </location>
</feature>
<dbReference type="SUPFAM" id="SSF82866">
    <property type="entry name" value="Multidrug efflux transporter AcrB transmembrane domain"/>
    <property type="match status" value="1"/>
</dbReference>
<evidence type="ECO:0000256" key="6">
    <source>
        <dbReference type="ARBA" id="ARBA00022989"/>
    </source>
</evidence>
<dbReference type="GO" id="GO:0015450">
    <property type="term" value="F:protein-transporting ATPase activity"/>
    <property type="evidence" value="ECO:0007669"/>
    <property type="project" value="InterPro"/>
</dbReference>
<organism evidence="13 14">
    <name type="scientific">Candidatus Roizmanbacteria bacterium CG_4_10_14_0_8_um_filter_39_9</name>
    <dbReference type="NCBI Taxonomy" id="1974829"/>
    <lineage>
        <taxon>Bacteria</taxon>
        <taxon>Candidatus Roizmaniibacteriota</taxon>
    </lineage>
</organism>
<dbReference type="Pfam" id="PF02355">
    <property type="entry name" value="SecD_SecF_C"/>
    <property type="match status" value="1"/>
</dbReference>
<dbReference type="InterPro" id="IPR048631">
    <property type="entry name" value="SecD_1st"/>
</dbReference>
<evidence type="ECO:0000256" key="7">
    <source>
        <dbReference type="ARBA" id="ARBA00023010"/>
    </source>
</evidence>
<evidence type="ECO:0000259" key="11">
    <source>
        <dbReference type="Pfam" id="PF21760"/>
    </source>
</evidence>
<dbReference type="EMBL" id="PFLF01000096">
    <property type="protein sequence ID" value="PIY68708.1"/>
    <property type="molecule type" value="Genomic_DNA"/>
</dbReference>
<dbReference type="InterPro" id="IPR054384">
    <property type="entry name" value="SecDF_P1_head"/>
</dbReference>
<feature type="transmembrane region" description="Helical" evidence="9">
    <location>
        <begin position="308"/>
        <end position="326"/>
    </location>
</feature>
<comment type="subunit">
    <text evidence="9">Forms a complex with SecF. Part of the essential Sec protein translocation apparatus which comprises SecA, SecYEG and auxiliary proteins SecDF. Other proteins may also be involved.</text>
</comment>
<dbReference type="NCBIfam" id="TIGR01129">
    <property type="entry name" value="secD"/>
    <property type="match status" value="1"/>
</dbReference>
<dbReference type="PANTHER" id="PTHR30081">
    <property type="entry name" value="PROTEIN-EXPORT MEMBRANE PROTEIN SEC"/>
    <property type="match status" value="1"/>
</dbReference>
<feature type="domain" description="Protein translocase subunit SecDF P1" evidence="11">
    <location>
        <begin position="112"/>
        <end position="167"/>
    </location>
</feature>
<reference evidence="14" key="1">
    <citation type="submission" date="2017-09" db="EMBL/GenBank/DDBJ databases">
        <title>Depth-based differentiation of microbial function through sediment-hosted aquifers and enrichment of novel symbionts in the deep terrestrial subsurface.</title>
        <authorList>
            <person name="Probst A.J."/>
            <person name="Ladd B."/>
            <person name="Jarett J.K."/>
            <person name="Geller-Mcgrath D.E."/>
            <person name="Sieber C.M.K."/>
            <person name="Emerson J.B."/>
            <person name="Anantharaman K."/>
            <person name="Thomas B.C."/>
            <person name="Malmstrom R."/>
            <person name="Stieglmeier M."/>
            <person name="Klingl A."/>
            <person name="Woyke T."/>
            <person name="Ryan C.M."/>
            <person name="Banfield J.F."/>
        </authorList>
    </citation>
    <scope>NUCLEOTIDE SEQUENCE [LARGE SCALE GENOMIC DNA]</scope>
</reference>
<keyword evidence="4 9" id="KW-0812">Transmembrane</keyword>
<dbReference type="InterPro" id="IPR022646">
    <property type="entry name" value="SecD/SecF_CS"/>
</dbReference>
<dbReference type="InterPro" id="IPR055344">
    <property type="entry name" value="SecD_SecF_C_bact"/>
</dbReference>
<proteinExistence type="inferred from homology"/>
<keyword evidence="3 9" id="KW-1003">Cell membrane</keyword>
<dbReference type="AlphaFoldDB" id="A0A2M7QCV5"/>
<comment type="subcellular location">
    <subcellularLocation>
        <location evidence="1 9">Cell membrane</location>
        <topology evidence="1 9">Multi-pass membrane protein</topology>
    </subcellularLocation>
</comment>
<dbReference type="GO" id="GO:0006605">
    <property type="term" value="P:protein targeting"/>
    <property type="evidence" value="ECO:0007669"/>
    <property type="project" value="UniProtKB-UniRule"/>
</dbReference>
<keyword evidence="5 9" id="KW-0653">Protein transport</keyword>
<protein>
    <recommendedName>
        <fullName evidence="9">Protein translocase subunit SecD</fullName>
    </recommendedName>
</protein>
<evidence type="ECO:0000256" key="8">
    <source>
        <dbReference type="ARBA" id="ARBA00023136"/>
    </source>
</evidence>
<evidence type="ECO:0000313" key="13">
    <source>
        <dbReference type="EMBL" id="PIY68708.1"/>
    </source>
</evidence>
<dbReference type="Pfam" id="PF07549">
    <property type="entry name" value="Sec_GG"/>
    <property type="match status" value="1"/>
</dbReference>
<evidence type="ECO:0000313" key="14">
    <source>
        <dbReference type="Proteomes" id="UP000230108"/>
    </source>
</evidence>
<gene>
    <name evidence="9 13" type="primary">secD</name>
    <name evidence="13" type="ORF">COY90_04525</name>
</gene>
<dbReference type="Gene3D" id="3.30.1360.200">
    <property type="match status" value="1"/>
</dbReference>
<dbReference type="NCBIfam" id="TIGR00916">
    <property type="entry name" value="2A0604s01"/>
    <property type="match status" value="1"/>
</dbReference>
<keyword evidence="6 9" id="KW-1133">Transmembrane helix</keyword>